<protein>
    <submittedName>
        <fullName evidence="1">Uncharacterized protein</fullName>
    </submittedName>
</protein>
<dbReference type="AlphaFoldDB" id="A0A8S9T5A6"/>
<keyword evidence="2" id="KW-1185">Reference proteome</keyword>
<evidence type="ECO:0000313" key="2">
    <source>
        <dbReference type="Proteomes" id="UP000029738"/>
    </source>
</evidence>
<dbReference type="RefSeq" id="WP_167844709.1">
    <property type="nucleotide sequence ID" value="NZ_JHEG04000001.1"/>
</dbReference>
<reference evidence="1" key="1">
    <citation type="journal article" date="2015" name="Genome Announc.">
        <title>Draft Genome Sequence of Tolypothrix boutellei Strain VB521301.</title>
        <authorList>
            <person name="Chandrababunaidu M.M."/>
            <person name="Singh D."/>
            <person name="Sen D."/>
            <person name="Bhan S."/>
            <person name="Das S."/>
            <person name="Gupta A."/>
            <person name="Adhikary S.P."/>
            <person name="Tripathy S."/>
        </authorList>
    </citation>
    <scope>NUCLEOTIDE SEQUENCE</scope>
    <source>
        <strain evidence="1">VB521301</strain>
    </source>
</reference>
<accession>A0A8S9T5A6</accession>
<evidence type="ECO:0000313" key="1">
    <source>
        <dbReference type="EMBL" id="KAF3887296.1"/>
    </source>
</evidence>
<dbReference type="EMBL" id="JHEG04000001">
    <property type="protein sequence ID" value="KAF3887296.1"/>
    <property type="molecule type" value="Genomic_DNA"/>
</dbReference>
<gene>
    <name evidence="1" type="ORF">DA73_0400018720</name>
</gene>
<comment type="caution">
    <text evidence="1">The sequence shown here is derived from an EMBL/GenBank/DDBJ whole genome shotgun (WGS) entry which is preliminary data.</text>
</comment>
<dbReference type="Proteomes" id="UP000029738">
    <property type="component" value="Unassembled WGS sequence"/>
</dbReference>
<proteinExistence type="predicted"/>
<name>A0A8S9T5A6_9CYAN</name>
<sequence>MSRNRLESVKQARETHRLNIKRTLEHRLKVAREKGDENLVRQLEAEMNYFS</sequence>
<organism evidence="1 2">
    <name type="scientific">Tolypothrix bouteillei VB521301</name>
    <dbReference type="NCBI Taxonomy" id="1479485"/>
    <lineage>
        <taxon>Bacteria</taxon>
        <taxon>Bacillati</taxon>
        <taxon>Cyanobacteriota</taxon>
        <taxon>Cyanophyceae</taxon>
        <taxon>Nostocales</taxon>
        <taxon>Tolypothrichaceae</taxon>
        <taxon>Tolypothrix</taxon>
    </lineage>
</organism>
<reference evidence="1" key="2">
    <citation type="submission" date="2019-11" db="EMBL/GenBank/DDBJ databases">
        <title>Improved Assembly of Tolypothrix boutellei genome.</title>
        <authorList>
            <person name="Sarangi A.N."/>
            <person name="Mukherjee M."/>
            <person name="Ghosh S."/>
            <person name="Singh D."/>
            <person name="Das A."/>
            <person name="Kant S."/>
            <person name="Prusty A."/>
            <person name="Tripathy S."/>
        </authorList>
    </citation>
    <scope>NUCLEOTIDE SEQUENCE</scope>
    <source>
        <strain evidence="1">VB521301</strain>
    </source>
</reference>